<proteinExistence type="predicted"/>
<protein>
    <submittedName>
        <fullName evidence="2">Uncharacterized protein</fullName>
    </submittedName>
</protein>
<reference evidence="2" key="2">
    <citation type="submission" date="2020-09" db="EMBL/GenBank/DDBJ databases">
        <authorList>
            <person name="Sun Q."/>
            <person name="Ohkuma M."/>
        </authorList>
    </citation>
    <scope>NUCLEOTIDE SEQUENCE</scope>
    <source>
        <strain evidence="2">JCM 5069</strain>
    </source>
</reference>
<gene>
    <name evidence="2" type="ORF">GCM10018793_42270</name>
</gene>
<organism evidence="2 3">
    <name type="scientific">Streptomyces sulfonofaciens</name>
    <dbReference type="NCBI Taxonomy" id="68272"/>
    <lineage>
        <taxon>Bacteria</taxon>
        <taxon>Bacillati</taxon>
        <taxon>Actinomycetota</taxon>
        <taxon>Actinomycetes</taxon>
        <taxon>Kitasatosporales</taxon>
        <taxon>Streptomycetaceae</taxon>
        <taxon>Streptomyces</taxon>
    </lineage>
</organism>
<keyword evidence="3" id="KW-1185">Reference proteome</keyword>
<feature type="region of interest" description="Disordered" evidence="1">
    <location>
        <begin position="76"/>
        <end position="95"/>
    </location>
</feature>
<dbReference type="Proteomes" id="UP000603708">
    <property type="component" value="Unassembled WGS sequence"/>
</dbReference>
<accession>A0A919L3D5</accession>
<sequence>MARFVIAITPFRVLPNMVNGPDRQVIWNGFQSPYAGATPHWFWRPIPLSGEDGRDRRIDLASTRARAEGGSRIAAWGTSDARTASGEAGRKRVRR</sequence>
<evidence type="ECO:0000313" key="2">
    <source>
        <dbReference type="EMBL" id="GHH82437.1"/>
    </source>
</evidence>
<evidence type="ECO:0000313" key="3">
    <source>
        <dbReference type="Proteomes" id="UP000603708"/>
    </source>
</evidence>
<dbReference type="EMBL" id="BNCD01000012">
    <property type="protein sequence ID" value="GHH82437.1"/>
    <property type="molecule type" value="Genomic_DNA"/>
</dbReference>
<reference evidence="2" key="1">
    <citation type="journal article" date="2014" name="Int. J. Syst. Evol. Microbiol.">
        <title>Complete genome sequence of Corynebacterium casei LMG S-19264T (=DSM 44701T), isolated from a smear-ripened cheese.</title>
        <authorList>
            <consortium name="US DOE Joint Genome Institute (JGI-PGF)"/>
            <person name="Walter F."/>
            <person name="Albersmeier A."/>
            <person name="Kalinowski J."/>
            <person name="Ruckert C."/>
        </authorList>
    </citation>
    <scope>NUCLEOTIDE SEQUENCE</scope>
    <source>
        <strain evidence="2">JCM 5069</strain>
    </source>
</reference>
<comment type="caution">
    <text evidence="2">The sequence shown here is derived from an EMBL/GenBank/DDBJ whole genome shotgun (WGS) entry which is preliminary data.</text>
</comment>
<name>A0A919L3D5_9ACTN</name>
<evidence type="ECO:0000256" key="1">
    <source>
        <dbReference type="SAM" id="MobiDB-lite"/>
    </source>
</evidence>
<dbReference type="AlphaFoldDB" id="A0A919L3D5"/>